<evidence type="ECO:0000256" key="1">
    <source>
        <dbReference type="ARBA" id="ARBA00001946"/>
    </source>
</evidence>
<evidence type="ECO:0000313" key="12">
    <source>
        <dbReference type="Proteomes" id="UP000178168"/>
    </source>
</evidence>
<reference evidence="11 12" key="1">
    <citation type="journal article" date="2016" name="Nat. Commun.">
        <title>Thousands of microbial genomes shed light on interconnected biogeochemical processes in an aquifer system.</title>
        <authorList>
            <person name="Anantharaman K."/>
            <person name="Brown C.T."/>
            <person name="Hug L.A."/>
            <person name="Sharon I."/>
            <person name="Castelle C.J."/>
            <person name="Probst A.J."/>
            <person name="Thomas B.C."/>
            <person name="Singh A."/>
            <person name="Wilkins M.J."/>
            <person name="Karaoz U."/>
            <person name="Brodie E.L."/>
            <person name="Williams K.H."/>
            <person name="Hubbard S.S."/>
            <person name="Banfield J.F."/>
        </authorList>
    </citation>
    <scope>NUCLEOTIDE SEQUENCE [LARGE SCALE GENOMIC DNA]</scope>
</reference>
<dbReference type="AlphaFoldDB" id="A0A1G2SNI6"/>
<sequence>MKKIAVFDIDGTIFRSSLTIELVQALIAKGIFPPEAREEFEYDHKRWLEREGEYDAYIMAVVHTFLRYLKGVYYGDFKDTAEEVIAVQQNHVYRYTRDLVKALKADGYYLLAISHSPKAILEGFGKRYGFDKIYGKVYETGETGCFTGNVLEEHLIANKANILKRAVEKEGLTLEGSIGVGDTESDIPFLELVEKAICFNPNSKLYRYAKLNHWNVVVERKDVIYEL</sequence>
<dbReference type="InterPro" id="IPR006385">
    <property type="entry name" value="HAD_hydro_SerB1"/>
</dbReference>
<evidence type="ECO:0000313" key="11">
    <source>
        <dbReference type="EMBL" id="OHA86258.1"/>
    </source>
</evidence>
<dbReference type="Gene3D" id="3.40.50.1000">
    <property type="entry name" value="HAD superfamily/HAD-like"/>
    <property type="match status" value="1"/>
</dbReference>
<accession>A0A1G2SNI6</accession>
<proteinExistence type="predicted"/>
<comment type="cofactor">
    <cofactor evidence="1">
        <name>Mg(2+)</name>
        <dbReference type="ChEBI" id="CHEBI:18420"/>
    </cofactor>
</comment>
<dbReference type="GO" id="GO:0005737">
    <property type="term" value="C:cytoplasm"/>
    <property type="evidence" value="ECO:0007669"/>
    <property type="project" value="TreeGrafter"/>
</dbReference>
<dbReference type="NCBIfam" id="TIGR01490">
    <property type="entry name" value="HAD-SF-IB-hyp1"/>
    <property type="match status" value="1"/>
</dbReference>
<comment type="catalytic activity">
    <reaction evidence="10">
        <text>O-phospho-D-serine + H2O = D-serine + phosphate</text>
        <dbReference type="Rhea" id="RHEA:24873"/>
        <dbReference type="ChEBI" id="CHEBI:15377"/>
        <dbReference type="ChEBI" id="CHEBI:35247"/>
        <dbReference type="ChEBI" id="CHEBI:43474"/>
        <dbReference type="ChEBI" id="CHEBI:58680"/>
        <dbReference type="EC" id="3.1.3.3"/>
    </reaction>
</comment>
<protein>
    <recommendedName>
        <fullName evidence="3">phosphoserine phosphatase</fullName>
        <ecNumber evidence="3">3.1.3.3</ecNumber>
    </recommendedName>
</protein>
<dbReference type="SUPFAM" id="SSF56784">
    <property type="entry name" value="HAD-like"/>
    <property type="match status" value="1"/>
</dbReference>
<dbReference type="PANTHER" id="PTHR43344">
    <property type="entry name" value="PHOSPHOSERINE PHOSPHATASE"/>
    <property type="match status" value="1"/>
</dbReference>
<keyword evidence="7" id="KW-0460">Magnesium</keyword>
<evidence type="ECO:0000256" key="8">
    <source>
        <dbReference type="ARBA" id="ARBA00023299"/>
    </source>
</evidence>
<evidence type="ECO:0000256" key="9">
    <source>
        <dbReference type="ARBA" id="ARBA00048138"/>
    </source>
</evidence>
<evidence type="ECO:0000256" key="6">
    <source>
        <dbReference type="ARBA" id="ARBA00022801"/>
    </source>
</evidence>
<dbReference type="InterPro" id="IPR036412">
    <property type="entry name" value="HAD-like_sf"/>
</dbReference>
<evidence type="ECO:0000256" key="7">
    <source>
        <dbReference type="ARBA" id="ARBA00022842"/>
    </source>
</evidence>
<evidence type="ECO:0000256" key="4">
    <source>
        <dbReference type="ARBA" id="ARBA00022605"/>
    </source>
</evidence>
<dbReference type="InterPro" id="IPR023214">
    <property type="entry name" value="HAD_sf"/>
</dbReference>
<keyword evidence="5" id="KW-0479">Metal-binding</keyword>
<comment type="catalytic activity">
    <reaction evidence="9">
        <text>O-phospho-L-serine + H2O = L-serine + phosphate</text>
        <dbReference type="Rhea" id="RHEA:21208"/>
        <dbReference type="ChEBI" id="CHEBI:15377"/>
        <dbReference type="ChEBI" id="CHEBI:33384"/>
        <dbReference type="ChEBI" id="CHEBI:43474"/>
        <dbReference type="ChEBI" id="CHEBI:57524"/>
        <dbReference type="EC" id="3.1.3.3"/>
    </reaction>
</comment>
<dbReference type="InterPro" id="IPR050582">
    <property type="entry name" value="HAD-like_SerB"/>
</dbReference>
<dbReference type="GO" id="GO:0006564">
    <property type="term" value="P:L-serine biosynthetic process"/>
    <property type="evidence" value="ECO:0007669"/>
    <property type="project" value="UniProtKB-KW"/>
</dbReference>
<keyword evidence="6" id="KW-0378">Hydrolase</keyword>
<dbReference type="EC" id="3.1.3.3" evidence="3"/>
<dbReference type="Gene3D" id="1.20.1440.100">
    <property type="entry name" value="SG protein - dephosphorylation function"/>
    <property type="match status" value="1"/>
</dbReference>
<dbReference type="STRING" id="1802730.A2591_01695"/>
<keyword evidence="4" id="KW-0028">Amino-acid biosynthesis</keyword>
<name>A0A1G2SNI6_9BACT</name>
<keyword evidence="8" id="KW-0718">Serine biosynthesis</keyword>
<gene>
    <name evidence="11" type="ORF">A2591_01695</name>
</gene>
<evidence type="ECO:0000256" key="3">
    <source>
        <dbReference type="ARBA" id="ARBA00012640"/>
    </source>
</evidence>
<comment type="caution">
    <text evidence="11">The sequence shown here is derived from an EMBL/GenBank/DDBJ whole genome shotgun (WGS) entry which is preliminary data.</text>
</comment>
<evidence type="ECO:0000256" key="10">
    <source>
        <dbReference type="ARBA" id="ARBA00048523"/>
    </source>
</evidence>
<comment type="pathway">
    <text evidence="2">Amino-acid biosynthesis; L-serine biosynthesis; L-serine from 3-phospho-D-glycerate: step 3/3.</text>
</comment>
<dbReference type="GO" id="GO:0036424">
    <property type="term" value="F:L-phosphoserine phosphatase activity"/>
    <property type="evidence" value="ECO:0007669"/>
    <property type="project" value="TreeGrafter"/>
</dbReference>
<evidence type="ECO:0000256" key="5">
    <source>
        <dbReference type="ARBA" id="ARBA00022723"/>
    </source>
</evidence>
<dbReference type="PANTHER" id="PTHR43344:SF2">
    <property type="entry name" value="PHOSPHOSERINE PHOSPHATASE"/>
    <property type="match status" value="1"/>
</dbReference>
<evidence type="ECO:0000256" key="2">
    <source>
        <dbReference type="ARBA" id="ARBA00005135"/>
    </source>
</evidence>
<dbReference type="GO" id="GO:0000287">
    <property type="term" value="F:magnesium ion binding"/>
    <property type="evidence" value="ECO:0007669"/>
    <property type="project" value="TreeGrafter"/>
</dbReference>
<dbReference type="EMBL" id="MHUZ01000005">
    <property type="protein sequence ID" value="OHA86258.1"/>
    <property type="molecule type" value="Genomic_DNA"/>
</dbReference>
<dbReference type="Proteomes" id="UP000178168">
    <property type="component" value="Unassembled WGS sequence"/>
</dbReference>
<dbReference type="Pfam" id="PF12710">
    <property type="entry name" value="HAD"/>
    <property type="match status" value="1"/>
</dbReference>
<organism evidence="11 12">
    <name type="scientific">Candidatus Yonathbacteria bacterium RIFOXYD1_FULL_52_36</name>
    <dbReference type="NCBI Taxonomy" id="1802730"/>
    <lineage>
        <taxon>Bacteria</taxon>
        <taxon>Candidatus Yonathiibacteriota</taxon>
    </lineage>
</organism>
<dbReference type="NCBIfam" id="TIGR01488">
    <property type="entry name" value="HAD-SF-IB"/>
    <property type="match status" value="1"/>
</dbReference>